<feature type="transmembrane region" description="Helical" evidence="9">
    <location>
        <begin position="232"/>
        <end position="254"/>
    </location>
</feature>
<dbReference type="GO" id="GO:0005886">
    <property type="term" value="C:plasma membrane"/>
    <property type="evidence" value="ECO:0007669"/>
    <property type="project" value="UniProtKB-SubCell"/>
</dbReference>
<evidence type="ECO:0000313" key="11">
    <source>
        <dbReference type="EMBL" id="KAK6169094.1"/>
    </source>
</evidence>
<dbReference type="GO" id="GO:0007268">
    <property type="term" value="P:chemical synaptic transmission"/>
    <property type="evidence" value="ECO:0007669"/>
    <property type="project" value="TreeGrafter"/>
</dbReference>
<keyword evidence="4 9" id="KW-1133">Transmembrane helix</keyword>
<dbReference type="CDD" id="cd00637">
    <property type="entry name" value="7tm_classA_rhodopsin-like"/>
    <property type="match status" value="1"/>
</dbReference>
<proteinExistence type="predicted"/>
<comment type="subcellular location">
    <subcellularLocation>
        <location evidence="1">Cell membrane</location>
        <topology evidence="1">Multi-pass membrane protein</topology>
    </subcellularLocation>
</comment>
<dbReference type="SUPFAM" id="SSF81321">
    <property type="entry name" value="Family A G protein-coupled receptor-like"/>
    <property type="match status" value="1"/>
</dbReference>
<keyword evidence="8" id="KW-0807">Transducer</keyword>
<keyword evidence="6 9" id="KW-0472">Membrane</keyword>
<feature type="transmembrane region" description="Helical" evidence="9">
    <location>
        <begin position="140"/>
        <end position="160"/>
    </location>
</feature>
<dbReference type="InterPro" id="IPR000276">
    <property type="entry name" value="GPCR_Rhodpsn"/>
</dbReference>
<organism evidence="11 12">
    <name type="scientific">Patella caerulea</name>
    <name type="common">Rayed Mediterranean limpet</name>
    <dbReference type="NCBI Taxonomy" id="87958"/>
    <lineage>
        <taxon>Eukaryota</taxon>
        <taxon>Metazoa</taxon>
        <taxon>Spiralia</taxon>
        <taxon>Lophotrochozoa</taxon>
        <taxon>Mollusca</taxon>
        <taxon>Gastropoda</taxon>
        <taxon>Patellogastropoda</taxon>
        <taxon>Patelloidea</taxon>
        <taxon>Patellidae</taxon>
        <taxon>Patella</taxon>
    </lineage>
</organism>
<dbReference type="GO" id="GO:0004993">
    <property type="term" value="F:G protein-coupled serotonin receptor activity"/>
    <property type="evidence" value="ECO:0007669"/>
    <property type="project" value="TreeGrafter"/>
</dbReference>
<dbReference type="PRINTS" id="PR00237">
    <property type="entry name" value="GPCRRHODOPSN"/>
</dbReference>
<keyword evidence="3 9" id="KW-0812">Transmembrane</keyword>
<reference evidence="11 12" key="1">
    <citation type="submission" date="2024-01" db="EMBL/GenBank/DDBJ databases">
        <title>The genome of the rayed Mediterranean limpet Patella caerulea (Linnaeus, 1758).</title>
        <authorList>
            <person name="Anh-Thu Weber A."/>
            <person name="Halstead-Nussloch G."/>
        </authorList>
    </citation>
    <scope>NUCLEOTIDE SEQUENCE [LARGE SCALE GENOMIC DNA]</scope>
    <source>
        <strain evidence="11">AATW-2023a</strain>
        <tissue evidence="11">Whole specimen</tissue>
    </source>
</reference>
<name>A0AAN8GJX0_PATCE</name>
<dbReference type="AlphaFoldDB" id="A0AAN8GJX0"/>
<dbReference type="Gene3D" id="1.20.1070.10">
    <property type="entry name" value="Rhodopsin 7-helix transmembrane proteins"/>
    <property type="match status" value="1"/>
</dbReference>
<accession>A0AAN8GJX0</accession>
<dbReference type="Pfam" id="PF00001">
    <property type="entry name" value="7tm_1"/>
    <property type="match status" value="1"/>
</dbReference>
<evidence type="ECO:0000256" key="8">
    <source>
        <dbReference type="ARBA" id="ARBA00023224"/>
    </source>
</evidence>
<feature type="transmembrane region" description="Helical" evidence="9">
    <location>
        <begin position="266"/>
        <end position="288"/>
    </location>
</feature>
<keyword evidence="5" id="KW-0297">G-protein coupled receptor</keyword>
<dbReference type="PANTHER" id="PTHR24247">
    <property type="entry name" value="5-HYDROXYTRYPTAMINE RECEPTOR"/>
    <property type="match status" value="1"/>
</dbReference>
<keyword evidence="2" id="KW-1003">Cell membrane</keyword>
<evidence type="ECO:0000256" key="2">
    <source>
        <dbReference type="ARBA" id="ARBA00022475"/>
    </source>
</evidence>
<evidence type="ECO:0000256" key="9">
    <source>
        <dbReference type="SAM" id="Phobius"/>
    </source>
</evidence>
<keyword evidence="12" id="KW-1185">Reference proteome</keyword>
<feature type="transmembrane region" description="Helical" evidence="9">
    <location>
        <begin position="58"/>
        <end position="78"/>
    </location>
</feature>
<dbReference type="GO" id="GO:0045202">
    <property type="term" value="C:synapse"/>
    <property type="evidence" value="ECO:0007669"/>
    <property type="project" value="GOC"/>
</dbReference>
<evidence type="ECO:0000256" key="3">
    <source>
        <dbReference type="ARBA" id="ARBA00022692"/>
    </source>
</evidence>
<dbReference type="SMART" id="SM01381">
    <property type="entry name" value="7TM_GPCR_Srsx"/>
    <property type="match status" value="1"/>
</dbReference>
<dbReference type="EMBL" id="JAZGQO010000015">
    <property type="protein sequence ID" value="KAK6169094.1"/>
    <property type="molecule type" value="Genomic_DNA"/>
</dbReference>
<evidence type="ECO:0000256" key="6">
    <source>
        <dbReference type="ARBA" id="ARBA00023136"/>
    </source>
</evidence>
<feature type="domain" description="G-protein coupled receptors family 1 profile" evidence="10">
    <location>
        <begin position="37"/>
        <end position="286"/>
    </location>
</feature>
<gene>
    <name evidence="11" type="ORF">SNE40_020213</name>
</gene>
<dbReference type="PROSITE" id="PS50262">
    <property type="entry name" value="G_PROTEIN_RECEP_F1_2"/>
    <property type="match status" value="1"/>
</dbReference>
<dbReference type="GO" id="GO:0030425">
    <property type="term" value="C:dendrite"/>
    <property type="evidence" value="ECO:0007669"/>
    <property type="project" value="TreeGrafter"/>
</dbReference>
<protein>
    <recommendedName>
        <fullName evidence="10">G-protein coupled receptors family 1 profile domain-containing protein</fullName>
    </recommendedName>
</protein>
<dbReference type="Proteomes" id="UP001347796">
    <property type="component" value="Unassembled WGS sequence"/>
</dbReference>
<evidence type="ECO:0000313" key="12">
    <source>
        <dbReference type="Proteomes" id="UP001347796"/>
    </source>
</evidence>
<dbReference type="GO" id="GO:0007187">
    <property type="term" value="P:G protein-coupled receptor signaling pathway, coupled to cyclic nucleotide second messenger"/>
    <property type="evidence" value="ECO:0007669"/>
    <property type="project" value="TreeGrafter"/>
</dbReference>
<feature type="transmembrane region" description="Helical" evidence="9">
    <location>
        <begin position="180"/>
        <end position="203"/>
    </location>
</feature>
<evidence type="ECO:0000256" key="7">
    <source>
        <dbReference type="ARBA" id="ARBA00023170"/>
    </source>
</evidence>
<keyword evidence="7" id="KW-0675">Receptor</keyword>
<evidence type="ECO:0000259" key="10">
    <source>
        <dbReference type="PROSITE" id="PS50262"/>
    </source>
</evidence>
<dbReference type="InterPro" id="IPR017452">
    <property type="entry name" value="GPCR_Rhodpsn_7TM"/>
</dbReference>
<dbReference type="GO" id="GO:0030594">
    <property type="term" value="F:neurotransmitter receptor activity"/>
    <property type="evidence" value="ECO:0007669"/>
    <property type="project" value="TreeGrafter"/>
</dbReference>
<feature type="transmembrane region" description="Helical" evidence="9">
    <location>
        <begin position="20"/>
        <end position="46"/>
    </location>
</feature>
<sequence length="307" mass="34715">MKMSNACTDVKYSPPTSTEVVVFPILYILLCLFICGGNILTIVAVWKNTVLRTTPNMYVVSLAVADLMVGGLVIPMQICRYISSISETLDANKLFCVIKFVIFSTSVASSIFFMVAIAFDRALYIGYPLRYLEFATAAKARLVIIIGWLWSFILGTPHVYYNNWDTCKFCQASVFIKPNYQLYIQNASFFVAFVLTSICYGFILKIARKQQNQILQSQVPDAKKKFENDLKLVKLFLLVFVIFAVCWLPLVLAVTIDQITHSVPGIALFIVIPLCLLNSGMNFVVYAIKNADFRQTFYKILGFKNLH</sequence>
<evidence type="ECO:0000256" key="5">
    <source>
        <dbReference type="ARBA" id="ARBA00023040"/>
    </source>
</evidence>
<evidence type="ECO:0000256" key="4">
    <source>
        <dbReference type="ARBA" id="ARBA00022989"/>
    </source>
</evidence>
<evidence type="ECO:0000256" key="1">
    <source>
        <dbReference type="ARBA" id="ARBA00004651"/>
    </source>
</evidence>
<feature type="transmembrane region" description="Helical" evidence="9">
    <location>
        <begin position="98"/>
        <end position="119"/>
    </location>
</feature>
<comment type="caution">
    <text evidence="11">The sequence shown here is derived from an EMBL/GenBank/DDBJ whole genome shotgun (WGS) entry which is preliminary data.</text>
</comment>